<dbReference type="PANTHER" id="PTHR34071:SF2">
    <property type="entry name" value="FLAVIN-NUCLEOTIDE-BINDING PROTEIN"/>
    <property type="match status" value="1"/>
</dbReference>
<proteinExistence type="predicted"/>
<evidence type="ECO:0000313" key="1">
    <source>
        <dbReference type="EMBL" id="SDN75386.1"/>
    </source>
</evidence>
<dbReference type="OrthoDB" id="9794935at2"/>
<dbReference type="EMBL" id="FNIN01000006">
    <property type="protein sequence ID" value="SDN75386.1"/>
    <property type="molecule type" value="Genomic_DNA"/>
</dbReference>
<dbReference type="SUPFAM" id="SSF50475">
    <property type="entry name" value="FMN-binding split barrel"/>
    <property type="match status" value="1"/>
</dbReference>
<reference evidence="1 2" key="1">
    <citation type="submission" date="2016-10" db="EMBL/GenBank/DDBJ databases">
        <authorList>
            <person name="de Groot N.N."/>
        </authorList>
    </citation>
    <scope>NUCLEOTIDE SEQUENCE [LARGE SCALE GENOMIC DNA]</scope>
    <source>
        <strain evidence="1 2">DSM 15269</strain>
    </source>
</reference>
<dbReference type="Gene3D" id="2.30.110.10">
    <property type="entry name" value="Electron Transport, Fmn-binding Protein, Chain A"/>
    <property type="match status" value="1"/>
</dbReference>
<dbReference type="InterPro" id="IPR012349">
    <property type="entry name" value="Split_barrel_FMN-bd"/>
</dbReference>
<dbReference type="STRING" id="206665.SAMN04488516_10663"/>
<dbReference type="Proteomes" id="UP000199602">
    <property type="component" value="Unassembled WGS sequence"/>
</dbReference>
<dbReference type="Pfam" id="PF12900">
    <property type="entry name" value="Pyridox_ox_2"/>
    <property type="match status" value="1"/>
</dbReference>
<evidence type="ECO:0000313" key="2">
    <source>
        <dbReference type="Proteomes" id="UP000199602"/>
    </source>
</evidence>
<gene>
    <name evidence="1" type="ORF">SAMN04488516_10663</name>
</gene>
<sequence length="152" mass="17430">MRRKDREASYEQGIEILKKAKYGILSLSSKTGTPYGVPVNFCLVDTYIYFHTARTGQKIDYIPKNPLACFCVVEDVRILAKQFTTLYKSVIVTGQIKEVFCREKEKVLKSLIQKYSPAYLLKGENYIRAFQHKVRAFKLSVSSLSCKINDIS</sequence>
<organism evidence="1 2">
    <name type="scientific">Desulfonauticus submarinus</name>
    <dbReference type="NCBI Taxonomy" id="206665"/>
    <lineage>
        <taxon>Bacteria</taxon>
        <taxon>Pseudomonadati</taxon>
        <taxon>Thermodesulfobacteriota</taxon>
        <taxon>Desulfovibrionia</taxon>
        <taxon>Desulfovibrionales</taxon>
        <taxon>Desulfonauticaceae</taxon>
        <taxon>Desulfonauticus</taxon>
    </lineage>
</organism>
<name>A0A1H0DZC4_9BACT</name>
<dbReference type="InterPro" id="IPR024747">
    <property type="entry name" value="Pyridox_Oxase-rel"/>
</dbReference>
<protein>
    <recommendedName>
        <fullName evidence="3">Nitroimidazol reductase NimA, pyridoxamine 5'-phosphate oxidase superfamily</fullName>
    </recommendedName>
</protein>
<dbReference type="PANTHER" id="PTHR34071">
    <property type="entry name" value="5-NITROIMIDAZOLE ANTIBIOTICS RESISTANCE PROTEIN, NIMA-FAMILY-RELATED PROTEIN-RELATED"/>
    <property type="match status" value="1"/>
</dbReference>
<dbReference type="AlphaFoldDB" id="A0A1H0DZC4"/>
<keyword evidence="2" id="KW-1185">Reference proteome</keyword>
<dbReference type="RefSeq" id="WP_092065335.1">
    <property type="nucleotide sequence ID" value="NZ_FNIN01000006.1"/>
</dbReference>
<accession>A0A1H0DZC4</accession>
<evidence type="ECO:0008006" key="3">
    <source>
        <dbReference type="Google" id="ProtNLM"/>
    </source>
</evidence>